<dbReference type="PROSITE" id="PS50937">
    <property type="entry name" value="HTH_MERR_2"/>
    <property type="match status" value="1"/>
</dbReference>
<evidence type="ECO:0000259" key="5">
    <source>
        <dbReference type="PROSITE" id="PS50937"/>
    </source>
</evidence>
<evidence type="ECO:0000256" key="1">
    <source>
        <dbReference type="ARBA" id="ARBA00023015"/>
    </source>
</evidence>
<dbReference type="SUPFAM" id="SSF52833">
    <property type="entry name" value="Thioredoxin-like"/>
    <property type="match status" value="1"/>
</dbReference>
<dbReference type="Gene3D" id="1.10.1660.10">
    <property type="match status" value="1"/>
</dbReference>
<feature type="coiled-coil region" evidence="4">
    <location>
        <begin position="83"/>
        <end position="110"/>
    </location>
</feature>
<dbReference type="CDD" id="cd03017">
    <property type="entry name" value="PRX_BCP"/>
    <property type="match status" value="1"/>
</dbReference>
<protein>
    <submittedName>
        <fullName evidence="6">Peroxiredoxin/DNA-binding transcriptional MerR regulator</fullName>
    </submittedName>
</protein>
<evidence type="ECO:0000313" key="7">
    <source>
        <dbReference type="Proteomes" id="UP000517916"/>
    </source>
</evidence>
<dbReference type="Pfam" id="PF08534">
    <property type="entry name" value="Redoxin"/>
    <property type="match status" value="1"/>
</dbReference>
<dbReference type="SUPFAM" id="SSF46955">
    <property type="entry name" value="Putative DNA-binding domain"/>
    <property type="match status" value="1"/>
</dbReference>
<keyword evidence="3" id="KW-0804">Transcription</keyword>
<keyword evidence="1" id="KW-0805">Transcription regulation</keyword>
<keyword evidence="7" id="KW-1185">Reference proteome</keyword>
<evidence type="ECO:0000256" key="4">
    <source>
        <dbReference type="SAM" id="Coils"/>
    </source>
</evidence>
<dbReference type="PROSITE" id="PS00552">
    <property type="entry name" value="HTH_MERR_1"/>
    <property type="match status" value="1"/>
</dbReference>
<dbReference type="InterPro" id="IPR047057">
    <property type="entry name" value="MerR_fam"/>
</dbReference>
<dbReference type="RefSeq" id="WP_182837982.1">
    <property type="nucleotide sequence ID" value="NZ_BAAABQ010000039.1"/>
</dbReference>
<proteinExistence type="predicted"/>
<keyword evidence="4" id="KW-0175">Coiled coil</keyword>
<evidence type="ECO:0000313" key="6">
    <source>
        <dbReference type="EMBL" id="MBA8926734.1"/>
    </source>
</evidence>
<dbReference type="InterPro" id="IPR000551">
    <property type="entry name" value="MerR-type_HTH_dom"/>
</dbReference>
<reference evidence="6 7" key="1">
    <citation type="submission" date="2020-08" db="EMBL/GenBank/DDBJ databases">
        <title>Genomic Encyclopedia of Archaeal and Bacterial Type Strains, Phase II (KMG-II): from individual species to whole genera.</title>
        <authorList>
            <person name="Goeker M."/>
        </authorList>
    </citation>
    <scope>NUCLEOTIDE SEQUENCE [LARGE SCALE GENOMIC DNA]</scope>
    <source>
        <strain evidence="6 7">DSM 43850</strain>
    </source>
</reference>
<organism evidence="6 7">
    <name type="scientific">Kutzneria viridogrisea</name>
    <dbReference type="NCBI Taxonomy" id="47990"/>
    <lineage>
        <taxon>Bacteria</taxon>
        <taxon>Bacillati</taxon>
        <taxon>Actinomycetota</taxon>
        <taxon>Actinomycetes</taxon>
        <taxon>Pseudonocardiales</taxon>
        <taxon>Pseudonocardiaceae</taxon>
        <taxon>Kutzneria</taxon>
    </lineage>
</organism>
<dbReference type="PANTHER" id="PTHR30204:SF94">
    <property type="entry name" value="HEAVY METAL-DEPENDENT TRANSCRIPTIONAL REGULATOR HI_0293-RELATED"/>
    <property type="match status" value="1"/>
</dbReference>
<evidence type="ECO:0000256" key="3">
    <source>
        <dbReference type="ARBA" id="ARBA00023163"/>
    </source>
</evidence>
<dbReference type="EMBL" id="JACJID010000003">
    <property type="protein sequence ID" value="MBA8926734.1"/>
    <property type="molecule type" value="Genomic_DNA"/>
</dbReference>
<dbReference type="SMART" id="SM00422">
    <property type="entry name" value="HTH_MERR"/>
    <property type="match status" value="1"/>
</dbReference>
<evidence type="ECO:0000256" key="2">
    <source>
        <dbReference type="ARBA" id="ARBA00023125"/>
    </source>
</evidence>
<dbReference type="Proteomes" id="UP000517916">
    <property type="component" value="Unassembled WGS sequence"/>
</dbReference>
<dbReference type="Pfam" id="PF00376">
    <property type="entry name" value="MerR"/>
    <property type="match status" value="1"/>
</dbReference>
<name>A0ABR6BIM6_9PSEU</name>
<dbReference type="PRINTS" id="PR00040">
    <property type="entry name" value="HTHMERR"/>
</dbReference>
<gene>
    <name evidence="6" type="ORF">BC739_003940</name>
</gene>
<sequence length="306" mass="33249">MRIGEVARRAGVSAKAVRRYEALGLIAPRRLANGYRAFDERDVRVVCELRVLRELGIPAERTRPFLECLESGAELADDCPSSMAEYRTAIEELTHRIEDLTARRDRLVVRLRNAAYRSSCAKPADAASSAPTGHPNAAAEDLVGRHMPAVALTTTTGARVGLAELGFGRSVIYLYPLTGRPDVDLPEGWDTIPGARGCTAEACGFRDHHREVIDAGATAVYGLSSQSVAYQREVVTRLRLPFSMLSDPGLELAALLGLPTFEAGGTRLYARITLIVRNGVIEHVFHPIDSPGEHAGQVLTWLKGTP</sequence>
<accession>A0ABR6BIM6</accession>
<dbReference type="InterPro" id="IPR036249">
    <property type="entry name" value="Thioredoxin-like_sf"/>
</dbReference>
<comment type="caution">
    <text evidence="6">The sequence shown here is derived from an EMBL/GenBank/DDBJ whole genome shotgun (WGS) entry which is preliminary data.</text>
</comment>
<feature type="domain" description="HTH merR-type" evidence="5">
    <location>
        <begin position="1"/>
        <end position="68"/>
    </location>
</feature>
<dbReference type="Gene3D" id="3.40.30.10">
    <property type="entry name" value="Glutaredoxin"/>
    <property type="match status" value="1"/>
</dbReference>
<dbReference type="PANTHER" id="PTHR30204">
    <property type="entry name" value="REDOX-CYCLING DRUG-SENSING TRANSCRIPTIONAL ACTIVATOR SOXR"/>
    <property type="match status" value="1"/>
</dbReference>
<dbReference type="InterPro" id="IPR009061">
    <property type="entry name" value="DNA-bd_dom_put_sf"/>
</dbReference>
<dbReference type="InterPro" id="IPR013740">
    <property type="entry name" value="Redoxin"/>
</dbReference>
<keyword evidence="2" id="KW-0238">DNA-binding</keyword>